<dbReference type="EMBL" id="GGEC01054883">
    <property type="protein sequence ID" value="MBX35367.1"/>
    <property type="molecule type" value="Transcribed_RNA"/>
</dbReference>
<sequence length="37" mass="4408">MKCAEDLYRHRNCNHSVHFRSKCQSGSKEASKKRKKE</sequence>
<evidence type="ECO:0000313" key="1">
    <source>
        <dbReference type="EMBL" id="MBX35367.1"/>
    </source>
</evidence>
<organism evidence="1">
    <name type="scientific">Rhizophora mucronata</name>
    <name type="common">Asiatic mangrove</name>
    <dbReference type="NCBI Taxonomy" id="61149"/>
    <lineage>
        <taxon>Eukaryota</taxon>
        <taxon>Viridiplantae</taxon>
        <taxon>Streptophyta</taxon>
        <taxon>Embryophyta</taxon>
        <taxon>Tracheophyta</taxon>
        <taxon>Spermatophyta</taxon>
        <taxon>Magnoliopsida</taxon>
        <taxon>eudicotyledons</taxon>
        <taxon>Gunneridae</taxon>
        <taxon>Pentapetalae</taxon>
        <taxon>rosids</taxon>
        <taxon>fabids</taxon>
        <taxon>Malpighiales</taxon>
        <taxon>Rhizophoraceae</taxon>
        <taxon>Rhizophora</taxon>
    </lineage>
</organism>
<dbReference type="AlphaFoldDB" id="A0A2P2MYS0"/>
<proteinExistence type="predicted"/>
<protein>
    <submittedName>
        <fullName evidence="1">Uncharacterized protein</fullName>
    </submittedName>
</protein>
<accession>A0A2P2MYS0</accession>
<reference evidence="1" key="1">
    <citation type="submission" date="2018-02" db="EMBL/GenBank/DDBJ databases">
        <title>Rhizophora mucronata_Transcriptome.</title>
        <authorList>
            <person name="Meera S.P."/>
            <person name="Sreeshan A."/>
            <person name="Augustine A."/>
        </authorList>
    </citation>
    <scope>NUCLEOTIDE SEQUENCE</scope>
    <source>
        <tissue evidence="1">Leaf</tissue>
    </source>
</reference>
<name>A0A2P2MYS0_RHIMU</name>